<dbReference type="RefSeq" id="XP_013790437.1">
    <property type="nucleotide sequence ID" value="XM_013934983.2"/>
</dbReference>
<feature type="region of interest" description="Disordered" evidence="1">
    <location>
        <begin position="704"/>
        <end position="744"/>
    </location>
</feature>
<feature type="compositionally biased region" description="Polar residues" evidence="1">
    <location>
        <begin position="504"/>
        <end position="529"/>
    </location>
</feature>
<proteinExistence type="predicted"/>
<feature type="compositionally biased region" description="Basic and acidic residues" evidence="1">
    <location>
        <begin position="653"/>
        <end position="689"/>
    </location>
</feature>
<feature type="region of interest" description="Disordered" evidence="1">
    <location>
        <begin position="624"/>
        <end position="689"/>
    </location>
</feature>
<evidence type="ECO:0000313" key="3">
    <source>
        <dbReference type="RefSeq" id="XP_013790437.1"/>
    </source>
</evidence>
<feature type="compositionally biased region" description="Basic and acidic residues" evidence="1">
    <location>
        <begin position="539"/>
        <end position="554"/>
    </location>
</feature>
<name>A0ABM1BXA8_LIMPO</name>
<accession>A0ABM1BXA8</accession>
<organism evidence="2 3">
    <name type="scientific">Limulus polyphemus</name>
    <name type="common">Atlantic horseshoe crab</name>
    <dbReference type="NCBI Taxonomy" id="6850"/>
    <lineage>
        <taxon>Eukaryota</taxon>
        <taxon>Metazoa</taxon>
        <taxon>Ecdysozoa</taxon>
        <taxon>Arthropoda</taxon>
        <taxon>Chelicerata</taxon>
        <taxon>Merostomata</taxon>
        <taxon>Xiphosura</taxon>
        <taxon>Limulidae</taxon>
        <taxon>Limulus</taxon>
    </lineage>
</organism>
<feature type="compositionally biased region" description="Basic and acidic residues" evidence="1">
    <location>
        <begin position="715"/>
        <end position="737"/>
    </location>
</feature>
<feature type="compositionally biased region" description="Basic and acidic residues" evidence="1">
    <location>
        <begin position="130"/>
        <end position="141"/>
    </location>
</feature>
<keyword evidence="2" id="KW-1185">Reference proteome</keyword>
<feature type="compositionally biased region" description="Basic and acidic residues" evidence="1">
    <location>
        <begin position="19"/>
        <end position="28"/>
    </location>
</feature>
<feature type="compositionally biased region" description="Polar residues" evidence="1">
    <location>
        <begin position="474"/>
        <end position="483"/>
    </location>
</feature>
<feature type="compositionally biased region" description="Basic and acidic residues" evidence="1">
    <location>
        <begin position="241"/>
        <end position="258"/>
    </location>
</feature>
<feature type="region of interest" description="Disordered" evidence="1">
    <location>
        <begin position="130"/>
        <end position="156"/>
    </location>
</feature>
<feature type="region of interest" description="Disordered" evidence="1">
    <location>
        <begin position="1"/>
        <end position="98"/>
    </location>
</feature>
<feature type="compositionally biased region" description="Polar residues" evidence="1">
    <location>
        <begin position="556"/>
        <end position="569"/>
    </location>
</feature>
<dbReference type="Proteomes" id="UP000694941">
    <property type="component" value="Unplaced"/>
</dbReference>
<feature type="compositionally biased region" description="Basic and acidic residues" evidence="1">
    <location>
        <begin position="54"/>
        <end position="69"/>
    </location>
</feature>
<gene>
    <name evidence="3" type="primary">LOC106474296</name>
</gene>
<protein>
    <submittedName>
        <fullName evidence="3">Nucleolar and coiled-body phosphoprotein 1-like</fullName>
    </submittedName>
</protein>
<reference evidence="3" key="1">
    <citation type="submission" date="2025-08" db="UniProtKB">
        <authorList>
            <consortium name="RefSeq"/>
        </authorList>
    </citation>
    <scope>IDENTIFICATION</scope>
    <source>
        <tissue evidence="3">Muscle</tissue>
    </source>
</reference>
<sequence length="744" mass="81424">MVRNSSERNQESSFSVPDTLKETLKDEVQNEEEDTASQAVEKGVLPKVETSQTSEEKYKSVEELVKEQEISEDICEASVEPTDKHEPEQEEIEKSKEILSSDLKGAEIVIQKSDVLLSSQDVSETLALKESEQVIDSKEPTESSDQADNVHHPESLSIVPILETTPQASSDEKFSVLVKLGQVSATKETSEGLKETPGENSKKLFDENVGVKVESGIVSTTEVLTKVPSSEEMLEVNSKPFSEEPGKLSTTEEPKKASDTIEIRDGTLRVQVEENIISTQACDKVPIAETLTESSVTGKYPDVVEKELKGELCSSMESNLIADKNDVEIHLSEKAFGEVNKILTYKEVHSDEESSQIMPPGRISELPDPGITSVEVSQIPVRKSDLSTEHSQITSDQFDLAQTPKEPTGITVPEKLTLVQTDKKIPCNDISGSVQTTEAPITKTTTSEDIKKITTVDTKEIPVSGKPVDKGGQTPASNGNVSDQVKIDPSCDTEKNFSLDEISIKSQTEETLTAGNETVTLSKDTSSTELDARLSYPEGGEKKSSETAGKDVVESKVTQEITKEPQGSTRKSEGSSPDLESFVIIDSLPSTISNDLATPQKQMCLDASKKSTDDRVWATKLKTDEAGKKHSLLGEGDSAENKEENVLLEDNQQPEKDIVRQRKGNMDEVKADETPSSKELLPKETTQHEVQELIGLADKVEEIKESSKTEVVQTSEEKLSPPDKKTKEKQHGEHDANQPETSVL</sequence>
<feature type="compositionally biased region" description="Basic and acidic residues" evidence="1">
    <location>
        <begin position="1"/>
        <end position="10"/>
    </location>
</feature>
<dbReference type="GeneID" id="106474296"/>
<evidence type="ECO:0000256" key="1">
    <source>
        <dbReference type="SAM" id="MobiDB-lite"/>
    </source>
</evidence>
<feature type="compositionally biased region" description="Basic and acidic residues" evidence="1">
    <location>
        <begin position="81"/>
        <end position="98"/>
    </location>
</feature>
<evidence type="ECO:0000313" key="2">
    <source>
        <dbReference type="Proteomes" id="UP000694941"/>
    </source>
</evidence>
<feature type="region of interest" description="Disordered" evidence="1">
    <location>
        <begin position="460"/>
        <end position="580"/>
    </location>
</feature>
<feature type="region of interest" description="Disordered" evidence="1">
    <location>
        <begin position="234"/>
        <end position="258"/>
    </location>
</feature>